<organism evidence="1 2">
    <name type="scientific">Elysia marginata</name>
    <dbReference type="NCBI Taxonomy" id="1093978"/>
    <lineage>
        <taxon>Eukaryota</taxon>
        <taxon>Metazoa</taxon>
        <taxon>Spiralia</taxon>
        <taxon>Lophotrochozoa</taxon>
        <taxon>Mollusca</taxon>
        <taxon>Gastropoda</taxon>
        <taxon>Heterobranchia</taxon>
        <taxon>Euthyneura</taxon>
        <taxon>Panpulmonata</taxon>
        <taxon>Sacoglossa</taxon>
        <taxon>Placobranchoidea</taxon>
        <taxon>Plakobranchidae</taxon>
        <taxon>Elysia</taxon>
    </lineage>
</organism>
<sequence>MQPCGGGPSDFPSVSGPGLRDALKASNSSKSFLVGCKLGSPANMFRCHIGCLDGALSSVADLKLGVEVTGCSCYSFADTSLASPSAVSLPGIPQYAGVHCNTIIRVSASTARDSDMSDRSVSLAEFRA</sequence>
<keyword evidence="2" id="KW-1185">Reference proteome</keyword>
<dbReference type="EMBL" id="BMAT01008772">
    <property type="protein sequence ID" value="GFR92357.1"/>
    <property type="molecule type" value="Genomic_DNA"/>
</dbReference>
<comment type="caution">
    <text evidence="1">The sequence shown here is derived from an EMBL/GenBank/DDBJ whole genome shotgun (WGS) entry which is preliminary data.</text>
</comment>
<gene>
    <name evidence="1" type="ORF">ElyMa_004351000</name>
</gene>
<proteinExistence type="predicted"/>
<protein>
    <submittedName>
        <fullName evidence="1">Uncharacterized protein</fullName>
    </submittedName>
</protein>
<evidence type="ECO:0000313" key="2">
    <source>
        <dbReference type="Proteomes" id="UP000762676"/>
    </source>
</evidence>
<accession>A0AAV4H4D0</accession>
<dbReference type="AlphaFoldDB" id="A0AAV4H4D0"/>
<reference evidence="1 2" key="1">
    <citation type="journal article" date="2021" name="Elife">
        <title>Chloroplast acquisition without the gene transfer in kleptoplastic sea slugs, Plakobranchus ocellatus.</title>
        <authorList>
            <person name="Maeda T."/>
            <person name="Takahashi S."/>
            <person name="Yoshida T."/>
            <person name="Shimamura S."/>
            <person name="Takaki Y."/>
            <person name="Nagai Y."/>
            <person name="Toyoda A."/>
            <person name="Suzuki Y."/>
            <person name="Arimoto A."/>
            <person name="Ishii H."/>
            <person name="Satoh N."/>
            <person name="Nishiyama T."/>
            <person name="Hasebe M."/>
            <person name="Maruyama T."/>
            <person name="Minagawa J."/>
            <person name="Obokata J."/>
            <person name="Shigenobu S."/>
        </authorList>
    </citation>
    <scope>NUCLEOTIDE SEQUENCE [LARGE SCALE GENOMIC DNA]</scope>
</reference>
<dbReference type="Proteomes" id="UP000762676">
    <property type="component" value="Unassembled WGS sequence"/>
</dbReference>
<name>A0AAV4H4D0_9GAST</name>
<evidence type="ECO:0000313" key="1">
    <source>
        <dbReference type="EMBL" id="GFR92357.1"/>
    </source>
</evidence>